<evidence type="ECO:0000256" key="1">
    <source>
        <dbReference type="SAM" id="Phobius"/>
    </source>
</evidence>
<sequence length="303" mass="35520">MKNRSKEISAFRKLLEQVAIAFRVDYPSADPDISKWKGKVIQDFQEDLRQKAGGSISEKWFYSHAKNRPAKLPRIDVLDLLSNYAGYQGWNAYLGQYMQSGVYRPKSDRKKLLWMVLTAAILIAGVYAFIPRKNTYYFCFVDADKKEAITEIAIDVIILNEEESPRYLKSDSLGCFSWTSREKYIRFIAQSPYHKNDTIYSSFSGDSDREVRLRTDDYALMLDYYSNRNVKDWKRRRAELQRLIADDALIFELLPFQLGVEIYNKEEFIQKLITPTQSLQKLEVIETAYKDGQLVKLKFRIKQ</sequence>
<dbReference type="Proteomes" id="UP000475249">
    <property type="component" value="Unassembled WGS sequence"/>
</dbReference>
<keyword evidence="1" id="KW-0812">Transmembrane</keyword>
<reference evidence="2 3" key="1">
    <citation type="submission" date="2020-01" db="EMBL/GenBank/DDBJ databases">
        <title>Bacteria diversity of Porities sp.</title>
        <authorList>
            <person name="Wang G."/>
        </authorList>
    </citation>
    <scope>NUCLEOTIDE SEQUENCE [LARGE SCALE GENOMIC DNA]</scope>
    <source>
        <strain evidence="2 3">R33</strain>
    </source>
</reference>
<evidence type="ECO:0000313" key="3">
    <source>
        <dbReference type="Proteomes" id="UP000475249"/>
    </source>
</evidence>
<comment type="caution">
    <text evidence="2">The sequence shown here is derived from an EMBL/GenBank/DDBJ whole genome shotgun (WGS) entry which is preliminary data.</text>
</comment>
<proteinExistence type="predicted"/>
<gene>
    <name evidence="2" type="ORF">GTQ38_19790</name>
</gene>
<dbReference type="RefSeq" id="WP_161437308.1">
    <property type="nucleotide sequence ID" value="NZ_WXYO01000009.1"/>
</dbReference>
<accession>A0A6L9EHV8</accession>
<organism evidence="2 3">
    <name type="scientific">Poritiphilus flavus</name>
    <dbReference type="NCBI Taxonomy" id="2697053"/>
    <lineage>
        <taxon>Bacteria</taxon>
        <taxon>Pseudomonadati</taxon>
        <taxon>Bacteroidota</taxon>
        <taxon>Flavobacteriia</taxon>
        <taxon>Flavobacteriales</taxon>
        <taxon>Flavobacteriaceae</taxon>
        <taxon>Poritiphilus</taxon>
    </lineage>
</organism>
<dbReference type="EMBL" id="WXYO01000009">
    <property type="protein sequence ID" value="NAS14263.1"/>
    <property type="molecule type" value="Genomic_DNA"/>
</dbReference>
<feature type="transmembrane region" description="Helical" evidence="1">
    <location>
        <begin position="112"/>
        <end position="130"/>
    </location>
</feature>
<evidence type="ECO:0000313" key="2">
    <source>
        <dbReference type="EMBL" id="NAS14263.1"/>
    </source>
</evidence>
<protein>
    <submittedName>
        <fullName evidence="2">Uncharacterized protein</fullName>
    </submittedName>
</protein>
<keyword evidence="1" id="KW-1133">Transmembrane helix</keyword>
<keyword evidence="3" id="KW-1185">Reference proteome</keyword>
<keyword evidence="1" id="KW-0472">Membrane</keyword>
<dbReference type="AlphaFoldDB" id="A0A6L9EHV8"/>
<name>A0A6L9EHV8_9FLAO</name>